<dbReference type="InterPro" id="IPR010982">
    <property type="entry name" value="Lambda_DNA-bd_dom_sf"/>
</dbReference>
<evidence type="ECO:0000256" key="2">
    <source>
        <dbReference type="ARBA" id="ARBA00023125"/>
    </source>
</evidence>
<dbReference type="InterPro" id="IPR000843">
    <property type="entry name" value="HTH_LacI"/>
</dbReference>
<dbReference type="GO" id="GO:0003700">
    <property type="term" value="F:DNA-binding transcription factor activity"/>
    <property type="evidence" value="ECO:0007669"/>
    <property type="project" value="TreeGrafter"/>
</dbReference>
<organism evidence="6 7">
    <name type="scientific">Candidatus Olsenella excrementavium</name>
    <dbReference type="NCBI Taxonomy" id="2838709"/>
    <lineage>
        <taxon>Bacteria</taxon>
        <taxon>Bacillati</taxon>
        <taxon>Actinomycetota</taxon>
        <taxon>Coriobacteriia</taxon>
        <taxon>Coriobacteriales</taxon>
        <taxon>Atopobiaceae</taxon>
        <taxon>Olsenella</taxon>
    </lineage>
</organism>
<dbReference type="EMBL" id="DXCP01000015">
    <property type="protein sequence ID" value="HIY79234.1"/>
    <property type="molecule type" value="Genomic_DNA"/>
</dbReference>
<name>A0A9D1Z9U0_9ACTN</name>
<dbReference type="AlphaFoldDB" id="A0A9D1Z9U0"/>
<proteinExistence type="predicted"/>
<dbReference type="CDD" id="cd01392">
    <property type="entry name" value="HTH_LacI"/>
    <property type="match status" value="1"/>
</dbReference>
<reference evidence="6" key="2">
    <citation type="submission" date="2021-04" db="EMBL/GenBank/DDBJ databases">
        <authorList>
            <person name="Gilroy R."/>
        </authorList>
    </citation>
    <scope>NUCLEOTIDE SEQUENCE</scope>
    <source>
        <strain evidence="6">ChiHjej10B9-743</strain>
    </source>
</reference>
<dbReference type="PROSITE" id="PS50943">
    <property type="entry name" value="HTH_CROC1"/>
    <property type="match status" value="1"/>
</dbReference>
<dbReference type="PROSITE" id="PS00356">
    <property type="entry name" value="HTH_LACI_1"/>
    <property type="match status" value="1"/>
</dbReference>
<keyword evidence="3" id="KW-0804">Transcription</keyword>
<sequence length="326" mass="35713">MAEVARRAGVSQQTVSRVVNGHSNVSEATRERVLAAIHELGFRPNFAGKSLRSGRYNSLGLCLYNVDQFGNLATVKGILSAAGEVGYAVTTLEMDDRVPLSLAEATRRMMALPIDALIISMSIKASDFERFRPQPGLSTVLLSMYEHPLCTTVDSDQYACSHLVMDHLFSHGHREIRFVSGPTYSVDSVFREKGWRDELSARGLYISEPLRGDWTAGSGYELGRQIARDERVTAVYVANDQMAVGVWMALVEAGRRVPEDVSVVGVDDSLERSIPNVRLTTVSFDLFARGRVAVEHALLGSAPGYRPASIRIAPTLVVRDSVADAR</sequence>
<dbReference type="Pfam" id="PF00356">
    <property type="entry name" value="LacI"/>
    <property type="match status" value="1"/>
</dbReference>
<feature type="domain" description="HTH lacI-type" evidence="4">
    <location>
        <begin position="1"/>
        <end position="53"/>
    </location>
</feature>
<keyword evidence="2 6" id="KW-0238">DNA-binding</keyword>
<evidence type="ECO:0000259" key="5">
    <source>
        <dbReference type="PROSITE" id="PS50943"/>
    </source>
</evidence>
<evidence type="ECO:0000256" key="3">
    <source>
        <dbReference type="ARBA" id="ARBA00023163"/>
    </source>
</evidence>
<evidence type="ECO:0000256" key="1">
    <source>
        <dbReference type="ARBA" id="ARBA00023015"/>
    </source>
</evidence>
<keyword evidence="1" id="KW-0805">Transcription regulation</keyword>
<dbReference type="Proteomes" id="UP000824133">
    <property type="component" value="Unassembled WGS sequence"/>
</dbReference>
<dbReference type="GO" id="GO:0000976">
    <property type="term" value="F:transcription cis-regulatory region binding"/>
    <property type="evidence" value="ECO:0007669"/>
    <property type="project" value="TreeGrafter"/>
</dbReference>
<evidence type="ECO:0000259" key="4">
    <source>
        <dbReference type="PROSITE" id="PS50932"/>
    </source>
</evidence>
<dbReference type="InterPro" id="IPR001387">
    <property type="entry name" value="Cro/C1-type_HTH"/>
</dbReference>
<dbReference type="PANTHER" id="PTHR30146:SF153">
    <property type="entry name" value="LACTOSE OPERON REPRESSOR"/>
    <property type="match status" value="1"/>
</dbReference>
<gene>
    <name evidence="6" type="ORF">IAA42_02200</name>
</gene>
<feature type="domain" description="HTH cro/C1-type" evidence="5">
    <location>
        <begin position="1"/>
        <end position="29"/>
    </location>
</feature>
<dbReference type="InterPro" id="IPR046335">
    <property type="entry name" value="LacI/GalR-like_sensor"/>
</dbReference>
<dbReference type="CDD" id="cd01574">
    <property type="entry name" value="PBP1_LacI"/>
    <property type="match status" value="1"/>
</dbReference>
<comment type="caution">
    <text evidence="6">The sequence shown here is derived from an EMBL/GenBank/DDBJ whole genome shotgun (WGS) entry which is preliminary data.</text>
</comment>
<dbReference type="Gene3D" id="1.10.260.40">
    <property type="entry name" value="lambda repressor-like DNA-binding domains"/>
    <property type="match status" value="1"/>
</dbReference>
<dbReference type="SUPFAM" id="SSF47413">
    <property type="entry name" value="lambda repressor-like DNA-binding domains"/>
    <property type="match status" value="1"/>
</dbReference>
<evidence type="ECO:0000313" key="7">
    <source>
        <dbReference type="Proteomes" id="UP000824133"/>
    </source>
</evidence>
<dbReference type="PROSITE" id="PS50932">
    <property type="entry name" value="HTH_LACI_2"/>
    <property type="match status" value="1"/>
</dbReference>
<dbReference type="PANTHER" id="PTHR30146">
    <property type="entry name" value="LACI-RELATED TRANSCRIPTIONAL REPRESSOR"/>
    <property type="match status" value="1"/>
</dbReference>
<dbReference type="SMART" id="SM00354">
    <property type="entry name" value="HTH_LACI"/>
    <property type="match status" value="1"/>
</dbReference>
<dbReference type="InterPro" id="IPR028082">
    <property type="entry name" value="Peripla_BP_I"/>
</dbReference>
<accession>A0A9D1Z9U0</accession>
<evidence type="ECO:0000313" key="6">
    <source>
        <dbReference type="EMBL" id="HIY79234.1"/>
    </source>
</evidence>
<dbReference type="SUPFAM" id="SSF53822">
    <property type="entry name" value="Periplasmic binding protein-like I"/>
    <property type="match status" value="1"/>
</dbReference>
<protein>
    <submittedName>
        <fullName evidence="6">LacI family DNA-binding transcriptional regulator</fullName>
    </submittedName>
</protein>
<dbReference type="Pfam" id="PF13377">
    <property type="entry name" value="Peripla_BP_3"/>
    <property type="match status" value="1"/>
</dbReference>
<dbReference type="Gene3D" id="3.40.50.2300">
    <property type="match status" value="2"/>
</dbReference>
<reference evidence="6" key="1">
    <citation type="journal article" date="2021" name="PeerJ">
        <title>Extensive microbial diversity within the chicken gut microbiome revealed by metagenomics and culture.</title>
        <authorList>
            <person name="Gilroy R."/>
            <person name="Ravi A."/>
            <person name="Getino M."/>
            <person name="Pursley I."/>
            <person name="Horton D.L."/>
            <person name="Alikhan N.F."/>
            <person name="Baker D."/>
            <person name="Gharbi K."/>
            <person name="Hall N."/>
            <person name="Watson M."/>
            <person name="Adriaenssens E.M."/>
            <person name="Foster-Nyarko E."/>
            <person name="Jarju S."/>
            <person name="Secka A."/>
            <person name="Antonio M."/>
            <person name="Oren A."/>
            <person name="Chaudhuri R.R."/>
            <person name="La Ragione R."/>
            <person name="Hildebrand F."/>
            <person name="Pallen M.J."/>
        </authorList>
    </citation>
    <scope>NUCLEOTIDE SEQUENCE</scope>
    <source>
        <strain evidence="6">ChiHjej10B9-743</strain>
    </source>
</reference>